<keyword evidence="1" id="KW-0054">Arabinose catabolism</keyword>
<dbReference type="Pfam" id="PF11762">
    <property type="entry name" value="Arabinose_Iso_C"/>
    <property type="match status" value="1"/>
</dbReference>
<dbReference type="SUPFAM" id="SSF50443">
    <property type="entry name" value="FucI/AraA C-terminal domain-like"/>
    <property type="match status" value="1"/>
</dbReference>
<evidence type="ECO:0000256" key="2">
    <source>
        <dbReference type="ARBA" id="ARBA00023235"/>
    </source>
</evidence>
<protein>
    <recommendedName>
        <fullName evidence="4">L-arabinose isomerase C-terminal domain-containing protein</fullName>
    </recommendedName>
</protein>
<sequence length="101" mass="11584">MGNRFRLLVNEVEAVDAEHDLPLLPVARVLWKTLPDMKTTCAAWIYAGGAHHTVYSQNLTKAHLSDFANMADLEYITIGADTSLNTFRKELQWNDIYYRNK</sequence>
<dbReference type="InterPro" id="IPR024664">
    <property type="entry name" value="Ara_Isoase_C"/>
</dbReference>
<evidence type="ECO:0000256" key="1">
    <source>
        <dbReference type="ARBA" id="ARBA00022935"/>
    </source>
</evidence>
<comment type="caution">
    <text evidence="5">The sequence shown here is derived from an EMBL/GenBank/DDBJ whole genome shotgun (WGS) entry which is preliminary data.</text>
</comment>
<dbReference type="PANTHER" id="PTHR38464">
    <property type="entry name" value="L-ARABINOSE ISOMERASE"/>
    <property type="match status" value="1"/>
</dbReference>
<evidence type="ECO:0000313" key="5">
    <source>
        <dbReference type="EMBL" id="MDQ8749248.1"/>
    </source>
</evidence>
<dbReference type="AlphaFoldDB" id="A0ABD5B844"/>
<proteinExistence type="predicted"/>
<accession>A0ABD5B844</accession>
<dbReference type="GO" id="GO:0016853">
    <property type="term" value="F:isomerase activity"/>
    <property type="evidence" value="ECO:0007669"/>
    <property type="project" value="UniProtKB-KW"/>
</dbReference>
<dbReference type="GO" id="GO:0019568">
    <property type="term" value="P:arabinose catabolic process"/>
    <property type="evidence" value="ECO:0007669"/>
    <property type="project" value="UniProtKB-KW"/>
</dbReference>
<evidence type="ECO:0000256" key="3">
    <source>
        <dbReference type="ARBA" id="ARBA00023277"/>
    </source>
</evidence>
<feature type="domain" description="L-arabinose isomerase C-terminal" evidence="4">
    <location>
        <begin position="1"/>
        <end position="74"/>
    </location>
</feature>
<evidence type="ECO:0000313" key="6">
    <source>
        <dbReference type="Proteomes" id="UP001239265"/>
    </source>
</evidence>
<keyword evidence="3" id="KW-0119">Carbohydrate metabolism</keyword>
<dbReference type="InterPro" id="IPR003762">
    <property type="entry name" value="Lara_isomerase"/>
</dbReference>
<dbReference type="EMBL" id="JAUCQJ010000003">
    <property type="protein sequence ID" value="MDQ8749248.1"/>
    <property type="molecule type" value="Genomic_DNA"/>
</dbReference>
<name>A0ABD5B844_ELIMR</name>
<organism evidence="5 6">
    <name type="scientific">Elizabethkingia miricola</name>
    <name type="common">Chryseobacterium miricola</name>
    <dbReference type="NCBI Taxonomy" id="172045"/>
    <lineage>
        <taxon>Bacteria</taxon>
        <taxon>Pseudomonadati</taxon>
        <taxon>Bacteroidota</taxon>
        <taxon>Flavobacteriia</taxon>
        <taxon>Flavobacteriales</taxon>
        <taxon>Weeksellaceae</taxon>
        <taxon>Elizabethkingia</taxon>
    </lineage>
</organism>
<gene>
    <name evidence="5" type="ORF">QT385_11395</name>
</gene>
<dbReference type="InterPro" id="IPR004216">
    <property type="entry name" value="Fuc/Ara_isomerase_C"/>
</dbReference>
<keyword evidence="2" id="KW-0413">Isomerase</keyword>
<dbReference type="PANTHER" id="PTHR38464:SF1">
    <property type="entry name" value="L-ARABINOSE ISOMERASE"/>
    <property type="match status" value="1"/>
</dbReference>
<dbReference type="Proteomes" id="UP001239265">
    <property type="component" value="Unassembled WGS sequence"/>
</dbReference>
<evidence type="ECO:0000259" key="4">
    <source>
        <dbReference type="Pfam" id="PF11762"/>
    </source>
</evidence>
<reference evidence="5 6" key="1">
    <citation type="submission" date="2023-06" db="EMBL/GenBank/DDBJ databases">
        <title>Nosocomial Elizabethkingia miricola genome.</title>
        <authorList>
            <person name="Morgado S."/>
            <person name="Fonseca E."/>
            <person name="Freitas F."/>
            <person name="Vicente A.C."/>
        </authorList>
    </citation>
    <scope>NUCLEOTIDE SEQUENCE [LARGE SCALE GENOMIC DNA]</scope>
    <source>
        <strain evidence="5 6">EM15</strain>
    </source>
</reference>